<dbReference type="PANTHER" id="PTHR36091">
    <property type="entry name" value="ALTERED INHERITANCE OF MITOCHONDRIA PROTEIN 9, MITOCHONDRIAL"/>
    <property type="match status" value="1"/>
</dbReference>
<dbReference type="Proteomes" id="UP000242814">
    <property type="component" value="Unassembled WGS sequence"/>
</dbReference>
<dbReference type="Pfam" id="PF01636">
    <property type="entry name" value="APH"/>
    <property type="match status" value="1"/>
</dbReference>
<dbReference type="EMBL" id="LZYO01000361">
    <property type="protein sequence ID" value="ODH14577.1"/>
    <property type="molecule type" value="Genomic_DNA"/>
</dbReference>
<organism evidence="3 4">
    <name type="scientific">Paracoccidioides brasiliensis</name>
    <dbReference type="NCBI Taxonomy" id="121759"/>
    <lineage>
        <taxon>Eukaryota</taxon>
        <taxon>Fungi</taxon>
        <taxon>Dikarya</taxon>
        <taxon>Ascomycota</taxon>
        <taxon>Pezizomycotina</taxon>
        <taxon>Eurotiomycetes</taxon>
        <taxon>Eurotiomycetidae</taxon>
        <taxon>Onygenales</taxon>
        <taxon>Ajellomycetaceae</taxon>
        <taxon>Paracoccidioides</taxon>
    </lineage>
</organism>
<dbReference type="InterPro" id="IPR051035">
    <property type="entry name" value="Mito_inheritance_9"/>
</dbReference>
<feature type="compositionally biased region" description="Pro residues" evidence="1">
    <location>
        <begin position="358"/>
        <end position="370"/>
    </location>
</feature>
<accession>A0A1D2J745</accession>
<sequence>MSFANDLSGPADSNVRQTLFSYTSGRFIYNETKRLAERYVVFNVAALKEAVCKHTGRSRVTSLAKLAEGRFNRVFLLALDDGLQVIVKIPFHNSLPKQFATASEVATLSFLRTKGVPVPKVYGWSSVADNEVGTEYIVMDYVSGVGLDTKWYNLTRQEQTTVAIQIVEVERILFNIPFGSYGSIYFKKNIPPKLQSNLYVHGVKDPLGDSDIFCIGPTVDYRFWHGKRAEMQVDRGPWRNPHEYLAAIGKRELEWTYRYGKPLEGDFPFNKIQPGMVYPGAYCALLEKYISMSPFLLPRDTRHPGNSPTLRHPDLTPSDVFISPETFKISGIIDWQHTVIVPRLLASGHPRLFKSPDGTPPPTPGAPQPPDGYESLDPESKAQVDELLRRRYLYYFYDVFNRAKNHIHMIACANSLLEPRKQLVDYAGRQWNGSLISLRGALIQMCEWWALLQERSWETCPITFTAAEVKEQEAHEPIFFDFTGLINCWREGIGGMSDNGWVKTEVYEQAAMQNRELKERLLENADPVEFDKIQRGWPFQDKEEFL</sequence>
<reference evidence="3 4" key="1">
    <citation type="submission" date="2016-06" db="EMBL/GenBank/DDBJ databases">
        <authorList>
            <person name="Kjaerup R.B."/>
            <person name="Dalgaard T.S."/>
            <person name="Juul-Madsen H.R."/>
        </authorList>
    </citation>
    <scope>NUCLEOTIDE SEQUENCE [LARGE SCALE GENOMIC DNA]</scope>
    <source>
        <strain evidence="3 4">Pb300</strain>
    </source>
</reference>
<evidence type="ECO:0000256" key="1">
    <source>
        <dbReference type="SAM" id="MobiDB-lite"/>
    </source>
</evidence>
<dbReference type="VEuPathDB" id="FungiDB:PADG_06449"/>
<evidence type="ECO:0000313" key="4">
    <source>
        <dbReference type="Proteomes" id="UP000242814"/>
    </source>
</evidence>
<dbReference type="InterPro" id="IPR011009">
    <property type="entry name" value="Kinase-like_dom_sf"/>
</dbReference>
<protein>
    <recommendedName>
        <fullName evidence="2">Aminoglycoside phosphotransferase domain-containing protein</fullName>
    </recommendedName>
</protein>
<name>A0A1D2J745_PARBR</name>
<dbReference type="VEuPathDB" id="FungiDB:PABG_07064"/>
<dbReference type="Gene3D" id="3.30.200.20">
    <property type="entry name" value="Phosphorylase Kinase, domain 1"/>
    <property type="match status" value="1"/>
</dbReference>
<evidence type="ECO:0000259" key="2">
    <source>
        <dbReference type="Pfam" id="PF01636"/>
    </source>
</evidence>
<dbReference type="SUPFAM" id="SSF56112">
    <property type="entry name" value="Protein kinase-like (PK-like)"/>
    <property type="match status" value="1"/>
</dbReference>
<dbReference type="OMA" id="NAVVNHW"/>
<feature type="region of interest" description="Disordered" evidence="1">
    <location>
        <begin position="351"/>
        <end position="379"/>
    </location>
</feature>
<proteinExistence type="predicted"/>
<evidence type="ECO:0000313" key="3">
    <source>
        <dbReference type="EMBL" id="ODH14577.1"/>
    </source>
</evidence>
<dbReference type="AlphaFoldDB" id="A0A1D2J745"/>
<dbReference type="InterPro" id="IPR002575">
    <property type="entry name" value="Aminoglycoside_PTrfase"/>
</dbReference>
<dbReference type="PANTHER" id="PTHR36091:SF2">
    <property type="entry name" value="AMINOGLYCOSIDE PHOSPHOTRANSFERASE DOMAIN-CONTAINING PROTEIN"/>
    <property type="match status" value="1"/>
</dbReference>
<dbReference type="GO" id="GO:0005739">
    <property type="term" value="C:mitochondrion"/>
    <property type="evidence" value="ECO:0007669"/>
    <property type="project" value="TreeGrafter"/>
</dbReference>
<feature type="domain" description="Aminoglycoside phosphotransferase" evidence="2">
    <location>
        <begin position="65"/>
        <end position="168"/>
    </location>
</feature>
<comment type="caution">
    <text evidence="3">The sequence shown here is derived from an EMBL/GenBank/DDBJ whole genome shotgun (WGS) entry which is preliminary data.</text>
</comment>
<gene>
    <name evidence="3" type="ORF">ACO22_06548</name>
</gene>